<dbReference type="GO" id="GO:0005737">
    <property type="term" value="C:cytoplasm"/>
    <property type="evidence" value="ECO:0007669"/>
    <property type="project" value="TreeGrafter"/>
</dbReference>
<feature type="compositionally biased region" description="Polar residues" evidence="2">
    <location>
        <begin position="267"/>
        <end position="276"/>
    </location>
</feature>
<dbReference type="InterPro" id="IPR000682">
    <property type="entry name" value="PCMT"/>
</dbReference>
<name>A0A448XIT1_9PLAT</name>
<dbReference type="EMBL" id="CAAALY010255625">
    <property type="protein sequence ID" value="VEL37662.1"/>
    <property type="molecule type" value="Genomic_DNA"/>
</dbReference>
<dbReference type="SUPFAM" id="SSF53335">
    <property type="entry name" value="S-adenosyl-L-methionine-dependent methyltransferases"/>
    <property type="match status" value="1"/>
</dbReference>
<feature type="compositionally biased region" description="Basic and acidic residues" evidence="2">
    <location>
        <begin position="234"/>
        <end position="245"/>
    </location>
</feature>
<dbReference type="GO" id="GO:0004719">
    <property type="term" value="F:protein-L-isoaspartate (D-aspartate) O-methyltransferase activity"/>
    <property type="evidence" value="ECO:0007669"/>
    <property type="project" value="InterPro"/>
</dbReference>
<dbReference type="Pfam" id="PF01135">
    <property type="entry name" value="PCMT"/>
    <property type="match status" value="1"/>
</dbReference>
<dbReference type="InterPro" id="IPR029063">
    <property type="entry name" value="SAM-dependent_MTases_sf"/>
</dbReference>
<sequence length="419" mass="47025">MGQVHCRAHDNQSLVDILKDSGADFTDDTERAFRLLDRGTYCDPEDNFDIYCDVAFRRRYLHLSAPSIYASAIYHLDLRPGQSFLNIGSGTGYLSTIAGLLLGPNGINHGIEHIVSNVSFARNQLNNFLTNSDAPYEREFCVPYFITGNIFNLVPPAGNISVKENDPGDTENDNDDETDLDNILITFHHHFDSIVPALVNGVPQIRMNEATTGSEDETEINTLEPKEDEQIENELTKDTPKRDNSLCDSFNRIADNQRNSLDERFAPNSSDNSENQTTDEEHYEIVNLPGSSILPRIMEVEPPPLLRPRSHQTENSLLNCDSDAEAVEFWLTYDRIYVGAGLTTNAQLLALLRLLRVGGRMFMAISRVSNNEFTSQYLLPTSFMPIVMPHPNSLPTYITPRKSPTCLFSFDICAHRTGS</sequence>
<dbReference type="PANTHER" id="PTHR11579">
    <property type="entry name" value="PROTEIN-L-ISOASPARTATE O-METHYLTRANSFERASE"/>
    <property type="match status" value="1"/>
</dbReference>
<comment type="similarity">
    <text evidence="1">Belongs to the methyltransferase superfamily. L-isoaspartyl/D-aspartyl protein methyltransferase family.</text>
</comment>
<gene>
    <name evidence="3" type="ORF">PXEA_LOCUS31102</name>
</gene>
<protein>
    <submittedName>
        <fullName evidence="3">Uncharacterized protein</fullName>
    </submittedName>
</protein>
<reference evidence="3" key="1">
    <citation type="submission" date="2018-11" db="EMBL/GenBank/DDBJ databases">
        <authorList>
            <consortium name="Pathogen Informatics"/>
        </authorList>
    </citation>
    <scope>NUCLEOTIDE SEQUENCE</scope>
</reference>
<dbReference type="OrthoDB" id="10257972at2759"/>
<dbReference type="Proteomes" id="UP000784294">
    <property type="component" value="Unassembled WGS sequence"/>
</dbReference>
<dbReference type="Gene3D" id="3.40.50.150">
    <property type="entry name" value="Vaccinia Virus protein VP39"/>
    <property type="match status" value="2"/>
</dbReference>
<comment type="caution">
    <text evidence="3">The sequence shown here is derived from an EMBL/GenBank/DDBJ whole genome shotgun (WGS) entry which is preliminary data.</text>
</comment>
<evidence type="ECO:0000313" key="4">
    <source>
        <dbReference type="Proteomes" id="UP000784294"/>
    </source>
</evidence>
<dbReference type="AlphaFoldDB" id="A0A448XIT1"/>
<evidence type="ECO:0000313" key="3">
    <source>
        <dbReference type="EMBL" id="VEL37662.1"/>
    </source>
</evidence>
<proteinExistence type="inferred from homology"/>
<keyword evidence="4" id="KW-1185">Reference proteome</keyword>
<evidence type="ECO:0000256" key="1">
    <source>
        <dbReference type="ARBA" id="ARBA00005369"/>
    </source>
</evidence>
<dbReference type="PANTHER" id="PTHR11579:SF9">
    <property type="entry name" value="PROTEIN-L-ISOASPARTATE O-METHYLTRANSFERASE"/>
    <property type="match status" value="1"/>
</dbReference>
<feature type="region of interest" description="Disordered" evidence="2">
    <location>
        <begin position="209"/>
        <end position="280"/>
    </location>
</feature>
<evidence type="ECO:0000256" key="2">
    <source>
        <dbReference type="SAM" id="MobiDB-lite"/>
    </source>
</evidence>
<organism evidence="3 4">
    <name type="scientific">Protopolystoma xenopodis</name>
    <dbReference type="NCBI Taxonomy" id="117903"/>
    <lineage>
        <taxon>Eukaryota</taxon>
        <taxon>Metazoa</taxon>
        <taxon>Spiralia</taxon>
        <taxon>Lophotrochozoa</taxon>
        <taxon>Platyhelminthes</taxon>
        <taxon>Monogenea</taxon>
        <taxon>Polyopisthocotylea</taxon>
        <taxon>Polystomatidea</taxon>
        <taxon>Polystomatidae</taxon>
        <taxon>Protopolystoma</taxon>
    </lineage>
</organism>
<accession>A0A448XIT1</accession>